<feature type="signal peptide" evidence="1">
    <location>
        <begin position="1"/>
        <end position="21"/>
    </location>
</feature>
<accession>A0A397R3P8</accession>
<dbReference type="Proteomes" id="UP000266506">
    <property type="component" value="Unassembled WGS sequence"/>
</dbReference>
<dbReference type="EMBL" id="QXEV01000024">
    <property type="protein sequence ID" value="RIA65041.1"/>
    <property type="molecule type" value="Genomic_DNA"/>
</dbReference>
<gene>
    <name evidence="3" type="ORF">EI71_01641</name>
</gene>
<keyword evidence="4" id="KW-1185">Reference proteome</keyword>
<proteinExistence type="predicted"/>
<keyword evidence="1" id="KW-0732">Signal</keyword>
<dbReference type="Pfam" id="PF03572">
    <property type="entry name" value="Peptidase_S41"/>
    <property type="match status" value="1"/>
</dbReference>
<name>A0A397R3P8_9MOLU</name>
<dbReference type="GO" id="GO:0008236">
    <property type="term" value="F:serine-type peptidase activity"/>
    <property type="evidence" value="ECO:0007669"/>
    <property type="project" value="InterPro"/>
</dbReference>
<dbReference type="InterPro" id="IPR029045">
    <property type="entry name" value="ClpP/crotonase-like_dom_sf"/>
</dbReference>
<reference evidence="3 4" key="1">
    <citation type="submission" date="2018-08" db="EMBL/GenBank/DDBJ databases">
        <title>Genomic Encyclopedia of Archaeal and Bacterial Type Strains, Phase II (KMG-II): from individual species to whole genera.</title>
        <authorList>
            <person name="Goeker M."/>
        </authorList>
    </citation>
    <scope>NUCLEOTIDE SEQUENCE [LARGE SCALE GENOMIC DNA]</scope>
    <source>
        <strain evidence="3 4">ATCC 27112</strain>
    </source>
</reference>
<sequence length="583" mass="65220">MKKFIKVTGIVLFTLGGVALASCNNRASEEGEYQVKEVDYYRENNVVDHKVSLRYYKDMPNVPYVGLNQYYKEFYKTSFDITQNDTDYTFKKDDSYIKFDTKGDTIEYKGMEVIGSHPDFVSNNSKGFMVELTKKSTTPIPFSANLKEYNIPIYGSSLEVYVPFQFISNVITSATAYSIVYNEGSLYELDVMGQLSNGVEKMEGYYDNYYEKLDDNVERKEDLIKFSYDLICFEIDKRRGYTTQMALVDNNILSIGLNGTLERYYPRIKELLLSKNKKEYQTGLYCLFSGLCDGGHTALLGLERMMSDDAISAIVRDNQELQTIIYKGLMPVAQNEMLKGSVADAKKANLGDDATGYYYKYDNASKIAYIGFDSFQVNYTGWDEFYEKSSKGETPTMPTNDSYAYVRSHLYKAVEDGAENVVIDLSTNSGGDSSALIGIVGLLTGGEVVFSTNNTAEKTKLDDIVKVDINLDGEYSDLDKAESEKFKKLNIAFLTSVCSFSCGNLLPSLAKELGYKIIGQQSGGGSCAIMLGATAEGYPYVRSSYLCLSNEAGENIDSGVPVDIEIAYNKFYDMAYVASKLNQ</sequence>
<dbReference type="Gene3D" id="3.90.226.10">
    <property type="entry name" value="2-enoyl-CoA Hydratase, Chain A, domain 1"/>
    <property type="match status" value="1"/>
</dbReference>
<dbReference type="RefSeq" id="WP_119016734.1">
    <property type="nucleotide sequence ID" value="NZ_QXEV01000024.1"/>
</dbReference>
<dbReference type="GO" id="GO:0006508">
    <property type="term" value="P:proteolysis"/>
    <property type="evidence" value="ECO:0007669"/>
    <property type="project" value="InterPro"/>
</dbReference>
<feature type="domain" description="Tail specific protease" evidence="2">
    <location>
        <begin position="367"/>
        <end position="564"/>
    </location>
</feature>
<organism evidence="3 4">
    <name type="scientific">Anaeroplasma bactoclasticum</name>
    <dbReference type="NCBI Taxonomy" id="2088"/>
    <lineage>
        <taxon>Bacteria</taxon>
        <taxon>Bacillati</taxon>
        <taxon>Mycoplasmatota</taxon>
        <taxon>Mollicutes</taxon>
        <taxon>Anaeroplasmatales</taxon>
        <taxon>Anaeroplasmataceae</taxon>
        <taxon>Anaeroplasma</taxon>
    </lineage>
</organism>
<dbReference type="AlphaFoldDB" id="A0A397R3P8"/>
<comment type="caution">
    <text evidence="3">The sequence shown here is derived from an EMBL/GenBank/DDBJ whole genome shotgun (WGS) entry which is preliminary data.</text>
</comment>
<dbReference type="SUPFAM" id="SSF52096">
    <property type="entry name" value="ClpP/crotonase"/>
    <property type="match status" value="1"/>
</dbReference>
<protein>
    <submittedName>
        <fullName evidence="3">Peptidase S41-like protein</fullName>
    </submittedName>
</protein>
<dbReference type="OrthoDB" id="2040956at2"/>
<dbReference type="InParanoid" id="A0A397R3P8"/>
<evidence type="ECO:0000313" key="3">
    <source>
        <dbReference type="EMBL" id="RIA65041.1"/>
    </source>
</evidence>
<dbReference type="InterPro" id="IPR005151">
    <property type="entry name" value="Tail-specific_protease"/>
</dbReference>
<evidence type="ECO:0000259" key="2">
    <source>
        <dbReference type="Pfam" id="PF03572"/>
    </source>
</evidence>
<evidence type="ECO:0000256" key="1">
    <source>
        <dbReference type="SAM" id="SignalP"/>
    </source>
</evidence>
<feature type="chain" id="PRO_5017297031" evidence="1">
    <location>
        <begin position="22"/>
        <end position="583"/>
    </location>
</feature>
<dbReference type="PROSITE" id="PS51257">
    <property type="entry name" value="PROKAR_LIPOPROTEIN"/>
    <property type="match status" value="1"/>
</dbReference>
<evidence type="ECO:0000313" key="4">
    <source>
        <dbReference type="Proteomes" id="UP000266506"/>
    </source>
</evidence>